<reference evidence="17 18" key="1">
    <citation type="submission" date="2018-12" db="EMBL/GenBank/DDBJ databases">
        <title>Flammeovirga pectinis sp. nov., isolated from the gut of the Korean scallop, Patinopecten yessoensis.</title>
        <authorList>
            <person name="Bae J.-W."/>
            <person name="Jeong Y.-S."/>
            <person name="Kang W."/>
        </authorList>
    </citation>
    <scope>NUCLEOTIDE SEQUENCE [LARGE SCALE GENOMIC DNA]</scope>
    <source>
        <strain evidence="17 18">L12M1</strain>
    </source>
</reference>
<dbReference type="InterPro" id="IPR044722">
    <property type="entry name" value="SecA_SF2_C"/>
</dbReference>
<comment type="similarity">
    <text evidence="2 13">Belongs to the SecA family.</text>
</comment>
<dbReference type="KEGG" id="fll:EI427_01325"/>
<evidence type="ECO:0000256" key="3">
    <source>
        <dbReference type="ARBA" id="ARBA00022448"/>
    </source>
</evidence>
<evidence type="ECO:0000259" key="15">
    <source>
        <dbReference type="PROSITE" id="PS51194"/>
    </source>
</evidence>
<feature type="domain" description="Helicase ATP-binding" evidence="14">
    <location>
        <begin position="170"/>
        <end position="329"/>
    </location>
</feature>
<dbReference type="PROSITE" id="PS51192">
    <property type="entry name" value="HELICASE_ATP_BIND_1"/>
    <property type="match status" value="1"/>
</dbReference>
<evidence type="ECO:0000256" key="6">
    <source>
        <dbReference type="ARBA" id="ARBA00022519"/>
    </source>
</evidence>
<dbReference type="AlphaFoldDB" id="A0A3Q9FMZ0"/>
<dbReference type="SUPFAM" id="SSF52540">
    <property type="entry name" value="P-loop containing nucleoside triphosphate hydrolases"/>
    <property type="match status" value="2"/>
</dbReference>
<dbReference type="Proteomes" id="UP000267268">
    <property type="component" value="Chromosome 1"/>
</dbReference>
<name>A0A3Q9FMZ0_9BACT</name>
<evidence type="ECO:0000256" key="11">
    <source>
        <dbReference type="ARBA" id="ARBA00023010"/>
    </source>
</evidence>
<dbReference type="GO" id="GO:0043952">
    <property type="term" value="P:protein transport by the Sec complex"/>
    <property type="evidence" value="ECO:0007669"/>
    <property type="project" value="TreeGrafter"/>
</dbReference>
<dbReference type="InterPro" id="IPR011116">
    <property type="entry name" value="SecA_Wing/Scaffold"/>
</dbReference>
<evidence type="ECO:0000256" key="4">
    <source>
        <dbReference type="ARBA" id="ARBA00022475"/>
    </source>
</evidence>
<dbReference type="InterPro" id="IPR000185">
    <property type="entry name" value="SecA"/>
</dbReference>
<dbReference type="Gene3D" id="1.10.3060.10">
    <property type="entry name" value="Helical scaffold and wing domains of SecA"/>
    <property type="match status" value="1"/>
</dbReference>
<dbReference type="InterPro" id="IPR027417">
    <property type="entry name" value="P-loop_NTPase"/>
</dbReference>
<proteinExistence type="inferred from homology"/>
<keyword evidence="6" id="KW-0997">Cell inner membrane</keyword>
<keyword evidence="3 13" id="KW-0813">Transport</keyword>
<dbReference type="InterPro" id="IPR001650">
    <property type="entry name" value="Helicase_C-like"/>
</dbReference>
<dbReference type="InterPro" id="IPR036266">
    <property type="entry name" value="SecA_Wing/Scaffold_sf"/>
</dbReference>
<dbReference type="SUPFAM" id="SSF81886">
    <property type="entry name" value="Helical scaffold and wing domains of SecA"/>
    <property type="match status" value="1"/>
</dbReference>
<dbReference type="SMART" id="SM00958">
    <property type="entry name" value="SecA_PP_bind"/>
    <property type="match status" value="1"/>
</dbReference>
<dbReference type="EMBL" id="CP034562">
    <property type="protein sequence ID" value="AZQ60900.1"/>
    <property type="molecule type" value="Genomic_DNA"/>
</dbReference>
<feature type="binding site" evidence="13">
    <location>
        <position position="673"/>
    </location>
    <ligand>
        <name>ATP</name>
        <dbReference type="ChEBI" id="CHEBI:30616"/>
    </ligand>
</feature>
<organism evidence="17 18">
    <name type="scientific">Flammeovirga pectinis</name>
    <dbReference type="NCBI Taxonomy" id="2494373"/>
    <lineage>
        <taxon>Bacteria</taxon>
        <taxon>Pseudomonadati</taxon>
        <taxon>Bacteroidota</taxon>
        <taxon>Cytophagia</taxon>
        <taxon>Cytophagales</taxon>
        <taxon>Flammeovirgaceae</taxon>
        <taxon>Flammeovirga</taxon>
    </lineage>
</organism>
<dbReference type="GO" id="GO:0065002">
    <property type="term" value="P:intracellular protein transmembrane transport"/>
    <property type="evidence" value="ECO:0007669"/>
    <property type="project" value="UniProtKB-UniRule"/>
</dbReference>
<dbReference type="GO" id="GO:0005886">
    <property type="term" value="C:plasma membrane"/>
    <property type="evidence" value="ECO:0007669"/>
    <property type="project" value="UniProtKB-SubCell"/>
</dbReference>
<dbReference type="PROSITE" id="PS51196">
    <property type="entry name" value="SECA_MOTOR_DEAD"/>
    <property type="match status" value="1"/>
</dbReference>
<dbReference type="FunFam" id="3.40.50.300:FF:000429">
    <property type="entry name" value="Preprotein translocase subunit SecA"/>
    <property type="match status" value="1"/>
</dbReference>
<dbReference type="EC" id="7.4.2.8" evidence="13"/>
<comment type="catalytic activity">
    <reaction evidence="13">
        <text>ATP + H2O + cellular proteinSide 1 = ADP + phosphate + cellular proteinSide 2.</text>
        <dbReference type="EC" id="7.4.2.8"/>
    </reaction>
</comment>
<evidence type="ECO:0000256" key="8">
    <source>
        <dbReference type="ARBA" id="ARBA00022840"/>
    </source>
</evidence>
<dbReference type="Pfam" id="PF01043">
    <property type="entry name" value="SecA_PP_bind"/>
    <property type="match status" value="1"/>
</dbReference>
<evidence type="ECO:0000256" key="2">
    <source>
        <dbReference type="ARBA" id="ARBA00007650"/>
    </source>
</evidence>
<dbReference type="CDD" id="cd18803">
    <property type="entry name" value="SF2_C_secA"/>
    <property type="match status" value="1"/>
</dbReference>
<keyword evidence="18" id="KW-1185">Reference proteome</keyword>
<gene>
    <name evidence="13 17" type="primary">secA</name>
    <name evidence="17" type="ORF">EI427_01325</name>
</gene>
<dbReference type="CDD" id="cd17928">
    <property type="entry name" value="DEXDc_SecA"/>
    <property type="match status" value="1"/>
</dbReference>
<evidence type="ECO:0000256" key="7">
    <source>
        <dbReference type="ARBA" id="ARBA00022741"/>
    </source>
</evidence>
<keyword evidence="9 13" id="KW-0653">Protein transport</keyword>
<protein>
    <recommendedName>
        <fullName evidence="13">Protein translocase subunit SecA</fullName>
        <ecNumber evidence="13">7.4.2.8</ecNumber>
    </recommendedName>
</protein>
<feature type="domain" description="Helicase C-terminal" evidence="15">
    <location>
        <begin position="583"/>
        <end position="766"/>
    </location>
</feature>
<dbReference type="Gene3D" id="3.40.50.300">
    <property type="entry name" value="P-loop containing nucleotide triphosphate hydrolases"/>
    <property type="match status" value="3"/>
</dbReference>
<dbReference type="InterPro" id="IPR036670">
    <property type="entry name" value="SecA_X-link_sf"/>
</dbReference>
<evidence type="ECO:0000259" key="16">
    <source>
        <dbReference type="PROSITE" id="PS51196"/>
    </source>
</evidence>
<keyword evidence="4 13" id="KW-1003">Cell membrane</keyword>
<dbReference type="InterPro" id="IPR011115">
    <property type="entry name" value="SecA_DEAD"/>
</dbReference>
<sequence length="1039" mass="119578">MIQNFLQKIFGSKSGRDLKSLLPVAVSINREYLKLRHISDDELRNKTVEFINYIDNETTIFDHKETELDTSLPKEEYQIKLKKIKTLKQNKLERTLEKILPKAFAVVKETARRFTHQKCLEVIPSPLDRELAEKHDYVVIEGDKAIWTNEWRVGTNNHKWDMIHYDVQLIAGVVLHEGKIAQMNTGEGKTLASTLPIYLNALAQKGVHVITVNDYLAKRDAEWNAPIFQFLGLTVDCIENYPQHSLKRKNAYNADITYGTNSAFGFDYLFDNMVKSKDEVKQRGHHFAILDEVDSVLIDDARTPLIISGQAEQTNLTAKFDELKPLMRGLVRGQRNLITESIIKIKRLNNSIDSNVAGKELLKVLRGAPNNTLFLKYLNEYGVKQLLQKAQHQYSANNDLKMHEIDETLFYVIDLKNKSVELTNKGMTFINEQVNDNFFVLPDLNITYNTEEEKNIATDLYELKVEKIFNFRQLLKANTLFTKDIDYVIEEHQIKLIDEQTGRIMEGRRLSDGLHQAIEAKESLQIEDASQTHASISLQNYFKMYSKLSGMTGTAETEANEFWKTYKLDILVVPTNLKVERVDLPDRIFKTHKRRLEAVVLEIIGQSNLGRPVLVGTSSVEGSELLSKLLNKKNVQHKVLNAKSHRREADIISKAGVSGAITIATNMAGRGTDIKLSKEALKAGGLAVIGTCKHESRRIDQQLRGRSGRQGDVGSSQFFLSLEDEIVRLYASNDIARLEGQFKHFKNGEIFHKNLDKIVTKSQISVEENNFSTRKKMLEFDNVINLQRDIIYNRRQNTLFNTTVKEEIDQLFLDVITQILLSNSDNFKEFNIAYSRAFGRTTFLRKSDFLMFNQKDVIQLLLNEFLSNYTKRFDKFEYSSDISVYTFFDKSVVVDLKKNDQSLLIDTIQRAVMLDVIDRKWKQHLLELEKLKQEVQNAVYEQKEPITIFKVEAFNLFKQLIEDIDYEIVTFLSRGLLGTRKVKQPIAIKVMNSPVENEPNNYQRNQKVTVEYTDGSLKKDIKYKNISTDLQNGNCTVVK</sequence>
<keyword evidence="11 13" id="KW-0811">Translocation</keyword>
<keyword evidence="10 13" id="KW-1278">Translocase</keyword>
<evidence type="ECO:0000256" key="12">
    <source>
        <dbReference type="ARBA" id="ARBA00023136"/>
    </source>
</evidence>
<keyword evidence="7 13" id="KW-0547">Nucleotide-binding</keyword>
<dbReference type="RefSeq" id="WP_126610869.1">
    <property type="nucleotide sequence ID" value="NZ_CP034562.1"/>
</dbReference>
<evidence type="ECO:0000256" key="10">
    <source>
        <dbReference type="ARBA" id="ARBA00022967"/>
    </source>
</evidence>
<dbReference type="GO" id="GO:0005829">
    <property type="term" value="C:cytosol"/>
    <property type="evidence" value="ECO:0007669"/>
    <property type="project" value="TreeGrafter"/>
</dbReference>
<evidence type="ECO:0000256" key="13">
    <source>
        <dbReference type="HAMAP-Rule" id="MF_01382"/>
    </source>
</evidence>
<dbReference type="Pfam" id="PF07517">
    <property type="entry name" value="SecA_DEAD"/>
    <property type="match status" value="1"/>
</dbReference>
<evidence type="ECO:0000313" key="18">
    <source>
        <dbReference type="Proteomes" id="UP000267268"/>
    </source>
</evidence>
<dbReference type="PRINTS" id="PR00906">
    <property type="entry name" value="SECA"/>
</dbReference>
<dbReference type="Gene3D" id="3.90.1440.10">
    <property type="entry name" value="SecA, preprotein cross-linking domain"/>
    <property type="match status" value="1"/>
</dbReference>
<dbReference type="PROSITE" id="PS51194">
    <property type="entry name" value="HELICASE_CTER"/>
    <property type="match status" value="1"/>
</dbReference>
<dbReference type="GO" id="GO:0031522">
    <property type="term" value="C:cell envelope Sec protein transport complex"/>
    <property type="evidence" value="ECO:0007669"/>
    <property type="project" value="TreeGrafter"/>
</dbReference>
<keyword evidence="5 13" id="KW-0963">Cytoplasm</keyword>
<dbReference type="SMART" id="SM00957">
    <property type="entry name" value="SecA_DEAD"/>
    <property type="match status" value="1"/>
</dbReference>
<feature type="binding site" evidence="13">
    <location>
        <position position="168"/>
    </location>
    <ligand>
        <name>ATP</name>
        <dbReference type="ChEBI" id="CHEBI:30616"/>
    </ligand>
</feature>
<comment type="subunit">
    <text evidence="13">Monomer and homodimer. Part of the essential Sec protein translocation apparatus which comprises SecA, SecYEG and auxiliary proteins SecDF. Other proteins may also be involved.</text>
</comment>
<dbReference type="GO" id="GO:0006605">
    <property type="term" value="P:protein targeting"/>
    <property type="evidence" value="ECO:0007669"/>
    <property type="project" value="UniProtKB-UniRule"/>
</dbReference>
<dbReference type="Pfam" id="PF07516">
    <property type="entry name" value="SecA_SW"/>
    <property type="match status" value="1"/>
</dbReference>
<dbReference type="Pfam" id="PF21090">
    <property type="entry name" value="P-loop_SecA"/>
    <property type="match status" value="1"/>
</dbReference>
<dbReference type="OrthoDB" id="9805579at2"/>
<dbReference type="PANTHER" id="PTHR30612:SF0">
    <property type="entry name" value="CHLOROPLAST PROTEIN-TRANSPORTING ATPASE"/>
    <property type="match status" value="1"/>
</dbReference>
<evidence type="ECO:0000313" key="17">
    <source>
        <dbReference type="EMBL" id="AZQ60900.1"/>
    </source>
</evidence>
<evidence type="ECO:0000256" key="5">
    <source>
        <dbReference type="ARBA" id="ARBA00022490"/>
    </source>
</evidence>
<keyword evidence="12 13" id="KW-0472">Membrane</keyword>
<dbReference type="SUPFAM" id="SSF81767">
    <property type="entry name" value="Pre-protein crosslinking domain of SecA"/>
    <property type="match status" value="1"/>
</dbReference>
<feature type="binding site" evidence="13">
    <location>
        <begin position="186"/>
        <end position="190"/>
    </location>
    <ligand>
        <name>ATP</name>
        <dbReference type="ChEBI" id="CHEBI:30616"/>
    </ligand>
</feature>
<dbReference type="HAMAP" id="MF_01382">
    <property type="entry name" value="SecA"/>
    <property type="match status" value="1"/>
</dbReference>
<evidence type="ECO:0000259" key="14">
    <source>
        <dbReference type="PROSITE" id="PS51192"/>
    </source>
</evidence>
<evidence type="ECO:0000256" key="1">
    <source>
        <dbReference type="ARBA" id="ARBA00004170"/>
    </source>
</evidence>
<dbReference type="PROSITE" id="PS01312">
    <property type="entry name" value="SECA"/>
    <property type="match status" value="1"/>
</dbReference>
<keyword evidence="8 13" id="KW-0067">ATP-binding</keyword>
<dbReference type="InterPro" id="IPR014001">
    <property type="entry name" value="Helicase_ATP-bd"/>
</dbReference>
<dbReference type="GO" id="GO:0017038">
    <property type="term" value="P:protein import"/>
    <property type="evidence" value="ECO:0007669"/>
    <property type="project" value="InterPro"/>
</dbReference>
<accession>A0A3Q9FMZ0</accession>
<dbReference type="InterPro" id="IPR014018">
    <property type="entry name" value="SecA_motor_DEAD"/>
</dbReference>
<evidence type="ECO:0000256" key="9">
    <source>
        <dbReference type="ARBA" id="ARBA00022927"/>
    </source>
</evidence>
<dbReference type="InterPro" id="IPR011130">
    <property type="entry name" value="SecA_preprotein_X-link_dom"/>
</dbReference>
<dbReference type="GO" id="GO:0005524">
    <property type="term" value="F:ATP binding"/>
    <property type="evidence" value="ECO:0007669"/>
    <property type="project" value="UniProtKB-UniRule"/>
</dbReference>
<dbReference type="InterPro" id="IPR020937">
    <property type="entry name" value="SecA_CS"/>
</dbReference>
<dbReference type="PANTHER" id="PTHR30612">
    <property type="entry name" value="SECA INNER MEMBRANE COMPONENT OF SEC PROTEIN SECRETION SYSTEM"/>
    <property type="match status" value="1"/>
</dbReference>
<comment type="function">
    <text evidence="13">Part of the Sec protein translocase complex. Interacts with the SecYEG preprotein conducting channel. Has a central role in coupling the hydrolysis of ATP to the transfer of proteins into and across the cell membrane, serving as an ATP-driven molecular motor driving the stepwise translocation of polypeptide chains across the membrane.</text>
</comment>
<feature type="domain" description="SecA family profile" evidence="16">
    <location>
        <begin position="3"/>
        <end position="751"/>
    </location>
</feature>
<dbReference type="GO" id="GO:0008564">
    <property type="term" value="F:protein-exporting ATPase activity"/>
    <property type="evidence" value="ECO:0007669"/>
    <property type="project" value="UniProtKB-EC"/>
</dbReference>
<comment type="subcellular location">
    <subcellularLocation>
        <location evidence="13">Cell membrane</location>
        <topology evidence="13">Peripheral membrane protein</topology>
        <orientation evidence="13">Cytoplasmic side</orientation>
    </subcellularLocation>
    <subcellularLocation>
        <location evidence="13">Cytoplasm</location>
    </subcellularLocation>
    <subcellularLocation>
        <location evidence="1">Membrane</location>
        <topology evidence="1">Peripheral membrane protein</topology>
    </subcellularLocation>
    <text evidence="13">Distribution is 50-50.</text>
</comment>